<dbReference type="InterPro" id="IPR029058">
    <property type="entry name" value="AB_hydrolase_fold"/>
</dbReference>
<dbReference type="Pfam" id="PF13517">
    <property type="entry name" value="FG-GAP_3"/>
    <property type="match status" value="1"/>
</dbReference>
<feature type="compositionally biased region" description="Polar residues" evidence="2">
    <location>
        <begin position="356"/>
        <end position="368"/>
    </location>
</feature>
<reference evidence="3 4" key="1">
    <citation type="submission" date="2019-07" db="EMBL/GenBank/DDBJ databases">
        <title>Draft genome for Streptomyces benahoarensis MZ03-48.</title>
        <authorList>
            <person name="Gonzalez-Pimentel J.L."/>
        </authorList>
    </citation>
    <scope>NUCLEOTIDE SEQUENCE [LARGE SCALE GENOMIC DNA]</scope>
    <source>
        <strain evidence="3 4">MZ03-48</strain>
    </source>
</reference>
<protein>
    <recommendedName>
        <fullName evidence="5">Esterase</fullName>
    </recommendedName>
</protein>
<dbReference type="OrthoDB" id="127785at2"/>
<evidence type="ECO:0000313" key="3">
    <source>
        <dbReference type="EMBL" id="TSB36088.1"/>
    </source>
</evidence>
<dbReference type="SUPFAM" id="SSF69318">
    <property type="entry name" value="Integrin alpha N-terminal domain"/>
    <property type="match status" value="1"/>
</dbReference>
<evidence type="ECO:0008006" key="5">
    <source>
        <dbReference type="Google" id="ProtNLM"/>
    </source>
</evidence>
<feature type="compositionally biased region" description="Low complexity" evidence="2">
    <location>
        <begin position="338"/>
        <end position="355"/>
    </location>
</feature>
<dbReference type="Proteomes" id="UP000320888">
    <property type="component" value="Unassembled WGS sequence"/>
</dbReference>
<dbReference type="InterPro" id="IPR013517">
    <property type="entry name" value="FG-GAP"/>
</dbReference>
<organism evidence="3 4">
    <name type="scientific">Streptomyces benahoarensis</name>
    <dbReference type="NCBI Taxonomy" id="2595054"/>
    <lineage>
        <taxon>Bacteria</taxon>
        <taxon>Bacillati</taxon>
        <taxon>Actinomycetota</taxon>
        <taxon>Actinomycetes</taxon>
        <taxon>Kitasatosporales</taxon>
        <taxon>Streptomycetaceae</taxon>
        <taxon>Streptomyces</taxon>
    </lineage>
</organism>
<feature type="region of interest" description="Disordered" evidence="2">
    <location>
        <begin position="338"/>
        <end position="374"/>
    </location>
</feature>
<dbReference type="AlphaFoldDB" id="A0A553Z3M4"/>
<dbReference type="PANTHER" id="PTHR37946">
    <property type="entry name" value="SLL1969 PROTEIN"/>
    <property type="match status" value="1"/>
</dbReference>
<dbReference type="InterPro" id="IPR028994">
    <property type="entry name" value="Integrin_alpha_N"/>
</dbReference>
<evidence type="ECO:0000256" key="1">
    <source>
        <dbReference type="ARBA" id="ARBA00022729"/>
    </source>
</evidence>
<dbReference type="EMBL" id="VKLS01000282">
    <property type="protein sequence ID" value="TSB36088.1"/>
    <property type="molecule type" value="Genomic_DNA"/>
</dbReference>
<name>A0A553Z3M4_9ACTN</name>
<dbReference type="Gene3D" id="3.40.50.1820">
    <property type="entry name" value="alpha/beta hydrolase"/>
    <property type="match status" value="1"/>
</dbReference>
<comment type="caution">
    <text evidence="3">The sequence shown here is derived from an EMBL/GenBank/DDBJ whole genome shotgun (WGS) entry which is preliminary data.</text>
</comment>
<keyword evidence="1" id="KW-0732">Signal</keyword>
<accession>A0A553Z3M4</accession>
<proteinExistence type="predicted"/>
<gene>
    <name evidence="3" type="ORF">FNZ23_20070</name>
</gene>
<evidence type="ECO:0000256" key="2">
    <source>
        <dbReference type="SAM" id="MobiDB-lite"/>
    </source>
</evidence>
<dbReference type="PANTHER" id="PTHR37946:SF1">
    <property type="entry name" value="SLL1969 PROTEIN"/>
    <property type="match status" value="1"/>
</dbReference>
<feature type="compositionally biased region" description="Low complexity" evidence="2">
    <location>
        <begin position="253"/>
        <end position="263"/>
    </location>
</feature>
<dbReference type="RefSeq" id="WP_143943725.1">
    <property type="nucleotide sequence ID" value="NZ_VKLS01000282.1"/>
</dbReference>
<feature type="region of interest" description="Disordered" evidence="2">
    <location>
        <begin position="240"/>
        <end position="302"/>
    </location>
</feature>
<evidence type="ECO:0000313" key="4">
    <source>
        <dbReference type="Proteomes" id="UP000320888"/>
    </source>
</evidence>
<sequence>MVDSRLGLVMVHGIMSGPTVWEPLRKLIAADRDLDFVEPLGFEYATGLWPVHPLRVFPSIDTVADSLKEYLATEAGAFDQLLLVTHSQGGLVAQRYLARMLHDGRGSELARIQRLVMIACPSNGSELLLSLRRRALGLRHPQEKDLRPLNDQVSATLRTVLRDVVHATAVTERTCPIPVSVYAGESDGVVSRSSAQSVFPDSSALPGDHSSILKADSPRHRTFTALRRLILATHDELHTSGPVSPSLFPSPPEALAASGAAGAPLGGRGEPVPKTTAEPASAPGPEPSTGPVVPAPAKGEPAGKQRRPVIAFAAVAALAVAASVLYFAPISWTSGANSPVADAKPPAVDAKPSAAGTNSSTPSPTQYGSGDIPPEKFPATNRFWLVDVDENHKAEYVTVYKDQRFRFWWNGGVKDNLLRSDGAGKNSYTPGAGADGAALRFGDIDGDGGPDCMVVDRTGGVTVHTWKTGGQDGAKMCMNRYDGVADVPLGSSIGGVPDIKQIQFADLDRDGRVDYLRIEPDGRVTAWYNQGFKEKDGRKYLEWSPPELISNPLPHPREIRFADIDGDGRADQILITARGGARAWLNERGRETRVHLKDIGEIVSDTKAPPEDIQFADVDGDGKAEFLYIEKTGVVHVQKPKLNLS</sequence>
<dbReference type="SUPFAM" id="SSF53474">
    <property type="entry name" value="alpha/beta-Hydrolases"/>
    <property type="match status" value="1"/>
</dbReference>
<keyword evidence="4" id="KW-1185">Reference proteome</keyword>